<dbReference type="AlphaFoldDB" id="A0A9Q0RGW7"/>
<comment type="caution">
    <text evidence="1">The sequence shown here is derived from an EMBL/GenBank/DDBJ whole genome shotgun (WGS) entry which is preliminary data.</text>
</comment>
<evidence type="ECO:0000313" key="2">
    <source>
        <dbReference type="Proteomes" id="UP001149090"/>
    </source>
</evidence>
<protein>
    <submittedName>
        <fullName evidence="1">Uncharacterized protein</fullName>
    </submittedName>
</protein>
<proteinExistence type="predicted"/>
<keyword evidence="2" id="KW-1185">Reference proteome</keyword>
<reference evidence="1" key="1">
    <citation type="submission" date="2022-10" db="EMBL/GenBank/DDBJ databases">
        <title>Novel sulphate-reducing endosymbionts in the free-living metamonad Anaeramoeba.</title>
        <authorList>
            <person name="Jerlstrom-Hultqvist J."/>
            <person name="Cepicka I."/>
            <person name="Gallot-Lavallee L."/>
            <person name="Salas-Leiva D."/>
            <person name="Curtis B.A."/>
            <person name="Zahonova K."/>
            <person name="Pipaliya S."/>
            <person name="Dacks J."/>
            <person name="Roger A.J."/>
        </authorList>
    </citation>
    <scope>NUCLEOTIDE SEQUENCE</scope>
    <source>
        <strain evidence="1">BMAN</strain>
    </source>
</reference>
<gene>
    <name evidence="1" type="ORF">M0811_14516</name>
</gene>
<dbReference type="EMBL" id="JAPDFW010000034">
    <property type="protein sequence ID" value="KAJ5079183.1"/>
    <property type="molecule type" value="Genomic_DNA"/>
</dbReference>
<dbReference type="Proteomes" id="UP001149090">
    <property type="component" value="Unassembled WGS sequence"/>
</dbReference>
<name>A0A9Q0RGW7_ANAIG</name>
<evidence type="ECO:0000313" key="1">
    <source>
        <dbReference type="EMBL" id="KAJ5079183.1"/>
    </source>
</evidence>
<accession>A0A9Q0RGW7</accession>
<organism evidence="1 2">
    <name type="scientific">Anaeramoeba ignava</name>
    <name type="common">Anaerobic marine amoeba</name>
    <dbReference type="NCBI Taxonomy" id="1746090"/>
    <lineage>
        <taxon>Eukaryota</taxon>
        <taxon>Metamonada</taxon>
        <taxon>Anaeramoebidae</taxon>
        <taxon>Anaeramoeba</taxon>
    </lineage>
</organism>
<sequence>MLNQNEFILQIIESIKKEQFQESILNEISKDRSKTQKFISFSKEIPINLKEILTKVAFLIGSPYYNLLSKILSQTEICLYRQQYGVENRSQLMLKEEKRK</sequence>